<dbReference type="Gene3D" id="3.90.76.10">
    <property type="entry name" value="Dipeptide-binding Protein, Domain 1"/>
    <property type="match status" value="1"/>
</dbReference>
<feature type="signal peptide" evidence="2">
    <location>
        <begin position="1"/>
        <end position="32"/>
    </location>
</feature>
<reference evidence="5" key="1">
    <citation type="journal article" date="2019" name="Int. J. Syst. Evol. Microbiol.">
        <title>The Global Catalogue of Microorganisms (GCM) 10K type strain sequencing project: providing services to taxonomists for standard genome sequencing and annotation.</title>
        <authorList>
            <consortium name="The Broad Institute Genomics Platform"/>
            <consortium name="The Broad Institute Genome Sequencing Center for Infectious Disease"/>
            <person name="Wu L."/>
            <person name="Ma J."/>
        </authorList>
    </citation>
    <scope>NUCLEOTIDE SEQUENCE [LARGE SCALE GENOMIC DNA]</scope>
    <source>
        <strain evidence="5">CCUG 59778</strain>
    </source>
</reference>
<proteinExistence type="predicted"/>
<sequence length="579" mass="60383">MRRVVARRGAARRRAGAAVKAAAAAVAVVAVAGCTNAPPPPLVTTEIARTETSRVVDPGEVVVGVGSVDGGLNPHKLSDQSTLTTSLAQVLLPSVFRTGPDGVRRLDRTVMVSAEVTTAEPYVVTYRVRQEAAWSDSAPIAAEDFVYLWEQLRESPGSVDGAGYRLIENISAREGGKVVEVTFAQPYPGWRSLFSDLLPAHLLKDSPGGWGGALADGYPASGGPYSLRQLDRDRGEVVLERNDRYWTEPVALDRIVLRRTDAAGLVGALRTGHTQLGLLPVDAEGEALVDGLGAEVVTTPVPGSTVATVLLRPVSEAMRQSAVRRAVVAVLDRAELVEVGTGGGPAGQLLADALITPPSAPGYRATRPSDVPVKPDPALARQLLTSAGYTEESGMWERAGTPLNLTIAAGREDYTDLAAEVQRQLSVAGIQSRVLTPADPYDPDQETVDLLVGPLPAGGDLAVALAGRFGCAGEAEAGATPTPTTSSTPPGDTPEPVAANPLGYCDKGVDESVKAALTGATPAAEVLASVEPRLWQAALVYPLYQESSQLVVHRSVTGVAAGPPLAGPFALADEWKRQS</sequence>
<dbReference type="SUPFAM" id="SSF53850">
    <property type="entry name" value="Periplasmic binding protein-like II"/>
    <property type="match status" value="1"/>
</dbReference>
<evidence type="ECO:0000256" key="2">
    <source>
        <dbReference type="SAM" id="SignalP"/>
    </source>
</evidence>
<feature type="chain" id="PRO_5045613941" evidence="2">
    <location>
        <begin position="33"/>
        <end position="579"/>
    </location>
</feature>
<protein>
    <submittedName>
        <fullName evidence="4">ABC transporter family substrate-binding protein</fullName>
    </submittedName>
</protein>
<gene>
    <name evidence="4" type="ORF">ACFPM7_09350</name>
</gene>
<dbReference type="RefSeq" id="WP_378245995.1">
    <property type="nucleotide sequence ID" value="NZ_JBHSKF010000003.1"/>
</dbReference>
<feature type="region of interest" description="Disordered" evidence="1">
    <location>
        <begin position="475"/>
        <end position="498"/>
    </location>
</feature>
<feature type="compositionally biased region" description="Low complexity" evidence="1">
    <location>
        <begin position="475"/>
        <end position="496"/>
    </location>
</feature>
<evidence type="ECO:0000313" key="5">
    <source>
        <dbReference type="Proteomes" id="UP001596157"/>
    </source>
</evidence>
<dbReference type="CDD" id="cd08501">
    <property type="entry name" value="PBP2_Lpqw"/>
    <property type="match status" value="1"/>
</dbReference>
<dbReference type="Gene3D" id="3.40.190.10">
    <property type="entry name" value="Periplasmic binding protein-like II"/>
    <property type="match status" value="1"/>
</dbReference>
<keyword evidence="2" id="KW-0732">Signal</keyword>
<feature type="domain" description="Solute-binding protein family 5" evidence="3">
    <location>
        <begin position="123"/>
        <end position="437"/>
    </location>
</feature>
<evidence type="ECO:0000313" key="4">
    <source>
        <dbReference type="EMBL" id="MFC5287253.1"/>
    </source>
</evidence>
<dbReference type="Pfam" id="PF00496">
    <property type="entry name" value="SBP_bac_5"/>
    <property type="match status" value="1"/>
</dbReference>
<keyword evidence="5" id="KW-1185">Reference proteome</keyword>
<dbReference type="Proteomes" id="UP001596157">
    <property type="component" value="Unassembled WGS sequence"/>
</dbReference>
<dbReference type="EMBL" id="JBHSKF010000003">
    <property type="protein sequence ID" value="MFC5287253.1"/>
    <property type="molecule type" value="Genomic_DNA"/>
</dbReference>
<dbReference type="InterPro" id="IPR000914">
    <property type="entry name" value="SBP_5_dom"/>
</dbReference>
<dbReference type="PANTHER" id="PTHR30290">
    <property type="entry name" value="PERIPLASMIC BINDING COMPONENT OF ABC TRANSPORTER"/>
    <property type="match status" value="1"/>
</dbReference>
<dbReference type="InterPro" id="IPR039424">
    <property type="entry name" value="SBP_5"/>
</dbReference>
<organism evidence="4 5">
    <name type="scientific">Actinokineospora guangxiensis</name>
    <dbReference type="NCBI Taxonomy" id="1490288"/>
    <lineage>
        <taxon>Bacteria</taxon>
        <taxon>Bacillati</taxon>
        <taxon>Actinomycetota</taxon>
        <taxon>Actinomycetes</taxon>
        <taxon>Pseudonocardiales</taxon>
        <taxon>Pseudonocardiaceae</taxon>
        <taxon>Actinokineospora</taxon>
    </lineage>
</organism>
<evidence type="ECO:0000259" key="3">
    <source>
        <dbReference type="Pfam" id="PF00496"/>
    </source>
</evidence>
<evidence type="ECO:0000256" key="1">
    <source>
        <dbReference type="SAM" id="MobiDB-lite"/>
    </source>
</evidence>
<comment type="caution">
    <text evidence="4">The sequence shown here is derived from an EMBL/GenBank/DDBJ whole genome shotgun (WGS) entry which is preliminary data.</text>
</comment>
<accession>A0ABW0ELL7</accession>
<dbReference type="PANTHER" id="PTHR30290:SF65">
    <property type="entry name" value="MONOACYL PHOSPHATIDYLINOSITOL TETRAMANNOSIDE-BINDING PROTEIN LPQW-RELATED"/>
    <property type="match status" value="1"/>
</dbReference>
<name>A0ABW0ELL7_9PSEU</name>
<dbReference type="Gene3D" id="3.10.105.10">
    <property type="entry name" value="Dipeptide-binding Protein, Domain 3"/>
    <property type="match status" value="1"/>
</dbReference>
<dbReference type="PROSITE" id="PS51257">
    <property type="entry name" value="PROKAR_LIPOPROTEIN"/>
    <property type="match status" value="1"/>
</dbReference>